<sequence length="103" mass="11230">MRGRWQNLYLDLPLTSWEAALGGHVVMPTLGGKVDLRILKNARSGQRMRLKGKALSGAPADDINATLKVVNPKVTTERAPAVFEQMAEKMPFDPHAHLGGTGR</sequence>
<dbReference type="SUPFAM" id="SSF49493">
    <property type="entry name" value="HSP40/DnaJ peptide-binding domain"/>
    <property type="match status" value="1"/>
</dbReference>
<dbReference type="AlphaFoldDB" id="A0A0F9ULC4"/>
<organism evidence="2">
    <name type="scientific">marine sediment metagenome</name>
    <dbReference type="NCBI Taxonomy" id="412755"/>
    <lineage>
        <taxon>unclassified sequences</taxon>
        <taxon>metagenomes</taxon>
        <taxon>ecological metagenomes</taxon>
    </lineage>
</organism>
<dbReference type="EMBL" id="LAZR01000638">
    <property type="protein sequence ID" value="KKN62001.1"/>
    <property type="molecule type" value="Genomic_DNA"/>
</dbReference>
<name>A0A0F9ULC4_9ZZZZ</name>
<dbReference type="GO" id="GO:0051082">
    <property type="term" value="F:unfolded protein binding"/>
    <property type="evidence" value="ECO:0007669"/>
    <property type="project" value="InterPro"/>
</dbReference>
<protein>
    <recommendedName>
        <fullName evidence="1">Chaperone DnaJ C-terminal domain-containing protein</fullName>
    </recommendedName>
</protein>
<reference evidence="2" key="1">
    <citation type="journal article" date="2015" name="Nature">
        <title>Complex archaea that bridge the gap between prokaryotes and eukaryotes.</title>
        <authorList>
            <person name="Spang A."/>
            <person name="Saw J.H."/>
            <person name="Jorgensen S.L."/>
            <person name="Zaremba-Niedzwiedzka K."/>
            <person name="Martijn J."/>
            <person name="Lind A.E."/>
            <person name="van Eijk R."/>
            <person name="Schleper C."/>
            <person name="Guy L."/>
            <person name="Ettema T.J."/>
        </authorList>
    </citation>
    <scope>NUCLEOTIDE SEQUENCE</scope>
</reference>
<gene>
    <name evidence="2" type="ORF">LCGC14_0516070</name>
</gene>
<feature type="domain" description="Chaperone DnaJ C-terminal" evidence="1">
    <location>
        <begin position="6"/>
        <end position="53"/>
    </location>
</feature>
<dbReference type="Pfam" id="PF01556">
    <property type="entry name" value="DnaJ_C"/>
    <property type="match status" value="1"/>
</dbReference>
<evidence type="ECO:0000259" key="1">
    <source>
        <dbReference type="Pfam" id="PF01556"/>
    </source>
</evidence>
<dbReference type="GO" id="GO:0006457">
    <property type="term" value="P:protein folding"/>
    <property type="evidence" value="ECO:0007669"/>
    <property type="project" value="InterPro"/>
</dbReference>
<dbReference type="InterPro" id="IPR002939">
    <property type="entry name" value="DnaJ_C"/>
</dbReference>
<evidence type="ECO:0000313" key="2">
    <source>
        <dbReference type="EMBL" id="KKN62001.1"/>
    </source>
</evidence>
<accession>A0A0F9ULC4</accession>
<comment type="caution">
    <text evidence="2">The sequence shown here is derived from an EMBL/GenBank/DDBJ whole genome shotgun (WGS) entry which is preliminary data.</text>
</comment>
<dbReference type="InterPro" id="IPR008971">
    <property type="entry name" value="HSP40/DnaJ_pept-bd"/>
</dbReference>
<dbReference type="Gene3D" id="2.60.260.20">
    <property type="entry name" value="Urease metallochaperone UreE, N-terminal domain"/>
    <property type="match status" value="1"/>
</dbReference>
<proteinExistence type="predicted"/>